<accession>A0ABP2KRA4</accession>
<dbReference type="Gene3D" id="2.60.120.10">
    <property type="entry name" value="Jelly Rolls"/>
    <property type="match status" value="1"/>
</dbReference>
<dbReference type="CDD" id="cd02218">
    <property type="entry name" value="cupin_PGI"/>
    <property type="match status" value="1"/>
</dbReference>
<proteinExistence type="inferred from homology"/>
<evidence type="ECO:0000313" key="8">
    <source>
        <dbReference type="EMBL" id="EGF51388.1"/>
    </source>
</evidence>
<evidence type="ECO:0000256" key="3">
    <source>
        <dbReference type="ARBA" id="ARBA00011952"/>
    </source>
</evidence>
<dbReference type="EC" id="5.3.1.9" evidence="3"/>
<comment type="caution">
    <text evidence="8">The sequence shown here is derived from an EMBL/GenBank/DDBJ whole genome shotgun (WGS) entry which is preliminary data.</text>
</comment>
<keyword evidence="5" id="KW-0324">Glycolysis</keyword>
<protein>
    <recommendedName>
        <fullName evidence="3">glucose-6-phosphate isomerase</fullName>
        <ecNumber evidence="3">5.3.1.9</ecNumber>
    </recommendedName>
</protein>
<comment type="pathway">
    <text evidence="1">Carbohydrate degradation; glycolysis; D-glyceraldehyde 3-phosphate and glycerone phosphate from D-glucose: step 2/4.</text>
</comment>
<evidence type="ECO:0000256" key="2">
    <source>
        <dbReference type="ARBA" id="ARBA00006542"/>
    </source>
</evidence>
<comment type="catalytic activity">
    <reaction evidence="6">
        <text>alpha-D-glucose 6-phosphate = beta-D-fructose 6-phosphate</text>
        <dbReference type="Rhea" id="RHEA:11816"/>
        <dbReference type="ChEBI" id="CHEBI:57634"/>
        <dbReference type="ChEBI" id="CHEBI:58225"/>
        <dbReference type="EC" id="5.3.1.9"/>
    </reaction>
</comment>
<sequence>MEDALIFLPKLIFTGKELIGENVERITRRMGDLRDVFEDKAAFEVMDPNLIAYHVSSIFPVKEGTPGGLFMGITYLMPGKVGDEYFMTKGHFHSNIDRAEFYWGVEGEGMLILMNEARDVWAERMYPGSLHYIPGGIAHRVANVGNSILTFAASWPSDAGHNYGIIAREGFARRLKEVNGKPELI</sequence>
<dbReference type="SUPFAM" id="SSF51182">
    <property type="entry name" value="RmlC-like cupins"/>
    <property type="match status" value="1"/>
</dbReference>
<gene>
    <name evidence="8" type="ORF">HMPREF9445_01879</name>
</gene>
<dbReference type="Pfam" id="PF06560">
    <property type="entry name" value="GPI"/>
    <property type="match status" value="1"/>
</dbReference>
<evidence type="ECO:0000313" key="9">
    <source>
        <dbReference type="Proteomes" id="UP000010321"/>
    </source>
</evidence>
<keyword evidence="8" id="KW-0413">Isomerase</keyword>
<evidence type="ECO:0000256" key="5">
    <source>
        <dbReference type="ARBA" id="ARBA00023152"/>
    </source>
</evidence>
<evidence type="ECO:0000259" key="7">
    <source>
        <dbReference type="Pfam" id="PF06560"/>
    </source>
</evidence>
<feature type="domain" description="Glucose-6-phosphate isomerase prokaryote" evidence="7">
    <location>
        <begin position="28"/>
        <end position="172"/>
    </location>
</feature>
<dbReference type="EMBL" id="AFBM01000022">
    <property type="protein sequence ID" value="EGF51388.1"/>
    <property type="molecule type" value="Genomic_DNA"/>
</dbReference>
<dbReference type="Proteomes" id="UP000010321">
    <property type="component" value="Unassembled WGS sequence"/>
</dbReference>
<dbReference type="InterPro" id="IPR014710">
    <property type="entry name" value="RmlC-like_jellyroll"/>
</dbReference>
<evidence type="ECO:0000256" key="4">
    <source>
        <dbReference type="ARBA" id="ARBA00022432"/>
    </source>
</evidence>
<dbReference type="InterPro" id="IPR011051">
    <property type="entry name" value="RmlC_Cupin_sf"/>
</dbReference>
<keyword evidence="4" id="KW-0312">Gluconeogenesis</keyword>
<dbReference type="RefSeq" id="WP_009122011.1">
    <property type="nucleotide sequence ID" value="NZ_FQWK01000005.1"/>
</dbReference>
<dbReference type="GO" id="GO:0016853">
    <property type="term" value="F:isomerase activity"/>
    <property type="evidence" value="ECO:0007669"/>
    <property type="project" value="UniProtKB-KW"/>
</dbReference>
<comment type="similarity">
    <text evidence="2">Belongs to the archaeal-type GPI family.</text>
</comment>
<reference evidence="8 9" key="1">
    <citation type="submission" date="2011-02" db="EMBL/GenBank/DDBJ databases">
        <authorList>
            <person name="Weinstock G."/>
            <person name="Sodergren E."/>
            <person name="Clifton S."/>
            <person name="Fulton L."/>
            <person name="Fulton B."/>
            <person name="Courtney L."/>
            <person name="Fronick C."/>
            <person name="Harrison M."/>
            <person name="Strong C."/>
            <person name="Farmer C."/>
            <person name="Delahaunty K."/>
            <person name="Markovic C."/>
            <person name="Hall O."/>
            <person name="Minx P."/>
            <person name="Tomlinson C."/>
            <person name="Mitreva M."/>
            <person name="Hou S."/>
            <person name="Chen J."/>
            <person name="Wollam A."/>
            <person name="Pepin K.H."/>
            <person name="Johnson M."/>
            <person name="Bhonagiri V."/>
            <person name="Zhang X."/>
            <person name="Suruliraj S."/>
            <person name="Warren W."/>
            <person name="Chinwalla A."/>
            <person name="Mardis E.R."/>
            <person name="Wilson R.K."/>
        </authorList>
    </citation>
    <scope>NUCLEOTIDE SEQUENCE [LARGE SCALE GENOMIC DNA]</scope>
    <source>
        <strain evidence="8 9">YIT 12056</strain>
    </source>
</reference>
<keyword evidence="9" id="KW-1185">Reference proteome</keyword>
<organism evidence="8 9">
    <name type="scientific">Bacteroides clarus YIT 12056</name>
    <dbReference type="NCBI Taxonomy" id="762984"/>
    <lineage>
        <taxon>Bacteria</taxon>
        <taxon>Pseudomonadati</taxon>
        <taxon>Bacteroidota</taxon>
        <taxon>Bacteroidia</taxon>
        <taxon>Bacteroidales</taxon>
        <taxon>Bacteroidaceae</taxon>
        <taxon>Bacteroides</taxon>
    </lineage>
</organism>
<evidence type="ECO:0000256" key="1">
    <source>
        <dbReference type="ARBA" id="ARBA00004926"/>
    </source>
</evidence>
<evidence type="ECO:0000256" key="6">
    <source>
        <dbReference type="ARBA" id="ARBA00029321"/>
    </source>
</evidence>
<name>A0ABP2KRA4_9BACE</name>
<dbReference type="GeneID" id="61676249"/>
<dbReference type="InterPro" id="IPR010551">
    <property type="entry name" value="G6P_isomerase_prok"/>
</dbReference>